<evidence type="ECO:0000313" key="2">
    <source>
        <dbReference type="Proteomes" id="UP000500938"/>
    </source>
</evidence>
<dbReference type="EMBL" id="CP053085">
    <property type="protein sequence ID" value="QJR36724.1"/>
    <property type="molecule type" value="Genomic_DNA"/>
</dbReference>
<evidence type="ECO:0000313" key="1">
    <source>
        <dbReference type="EMBL" id="QJR36724.1"/>
    </source>
</evidence>
<protein>
    <submittedName>
        <fullName evidence="1">Uncharacterized protein</fullName>
    </submittedName>
</protein>
<keyword evidence="2" id="KW-1185">Reference proteome</keyword>
<accession>A0A6M4IP39</accession>
<dbReference type="AlphaFoldDB" id="A0A6M4IP39"/>
<name>A0A6M4IP39_9BACT</name>
<organism evidence="1 2">
    <name type="scientific">Gemmatimonas groenlandica</name>
    <dbReference type="NCBI Taxonomy" id="2732249"/>
    <lineage>
        <taxon>Bacteria</taxon>
        <taxon>Pseudomonadati</taxon>
        <taxon>Gemmatimonadota</taxon>
        <taxon>Gemmatimonadia</taxon>
        <taxon>Gemmatimonadales</taxon>
        <taxon>Gemmatimonadaceae</taxon>
        <taxon>Gemmatimonas</taxon>
    </lineage>
</organism>
<dbReference type="RefSeq" id="WP_171226158.1">
    <property type="nucleotide sequence ID" value="NZ_CP053085.1"/>
</dbReference>
<reference evidence="1 2" key="1">
    <citation type="submission" date="2020-05" db="EMBL/GenBank/DDBJ databases">
        <title>Complete genome sequence of Gemmatimonas greenlandica TET16.</title>
        <authorList>
            <person name="Zeng Y."/>
        </authorList>
    </citation>
    <scope>NUCLEOTIDE SEQUENCE [LARGE SCALE GENOMIC DNA]</scope>
    <source>
        <strain evidence="1 2">TET16</strain>
    </source>
</reference>
<proteinExistence type="predicted"/>
<dbReference type="Proteomes" id="UP000500938">
    <property type="component" value="Chromosome"/>
</dbReference>
<sequence>MTGPKVSRENAFFNQPGENSNIAPVVFKSDPANSSTGWNKATYFQQLGDPRHAMGSAERNMEQEYLLQGMVKGAMTAAAQISTKYKIGISVRPTGVLAHMGIESGNPTKAQEFKNKTSKELDFFLCDEIKWEDIGAVVHYNPRVGWTSGARPNGAVKVSAAAQVTDQEWLKKRTYIESVRLPTLKSRKFDERLRFWPKTEQDWNKLRDLFKDRAKEFAEEDHEYRFGHYKEHAAIEGPYIRLKARPDVNMVGDHDLFGFTKDDTGTLIHDATFPHVQKALQESLEFQAQHGGIWNWRPSEPFHQEIKRKIMGAHSPPNGDPLLHFLPSGVLRAAFYIPATERLESVWEHPGAATWRTQTFSGKAKQ</sequence>
<dbReference type="KEGG" id="ggr:HKW67_14985"/>
<gene>
    <name evidence="1" type="ORF">HKW67_14985</name>
</gene>